<dbReference type="InterPro" id="IPR036265">
    <property type="entry name" value="HIT-like_sf"/>
</dbReference>
<feature type="domain" description="HIT" evidence="2">
    <location>
        <begin position="37"/>
        <end position="105"/>
    </location>
</feature>
<name>A0AB74U7Y4_9GAMM</name>
<evidence type="ECO:0000256" key="1">
    <source>
        <dbReference type="PROSITE-ProRule" id="PRU00464"/>
    </source>
</evidence>
<comment type="caution">
    <text evidence="1">Lacks conserved residue(s) required for the propagation of feature annotation.</text>
</comment>
<proteinExistence type="predicted"/>
<dbReference type="InterPro" id="IPR011146">
    <property type="entry name" value="HIT-like"/>
</dbReference>
<dbReference type="EMBL" id="CP159578">
    <property type="protein sequence ID" value="XCJ80167.1"/>
    <property type="molecule type" value="Genomic_DNA"/>
</dbReference>
<evidence type="ECO:0000313" key="3">
    <source>
        <dbReference type="EMBL" id="XCJ80167.1"/>
    </source>
</evidence>
<reference evidence="3" key="1">
    <citation type="submission" date="2024-06" db="EMBL/GenBank/DDBJ databases">
        <title>Complete genome of Salinicola endophyticus HNIBRBA4755.</title>
        <authorList>
            <person name="Shin S.Y."/>
            <person name="Kang H."/>
            <person name="Song J."/>
        </authorList>
    </citation>
    <scope>NUCLEOTIDE SEQUENCE</scope>
    <source>
        <strain evidence="3">HNIBRBA4755</strain>
    </source>
</reference>
<dbReference type="Gene3D" id="3.30.428.10">
    <property type="entry name" value="HIT-like"/>
    <property type="match status" value="1"/>
</dbReference>
<dbReference type="SUPFAM" id="SSF54197">
    <property type="entry name" value="HIT-like"/>
    <property type="match status" value="1"/>
</dbReference>
<dbReference type="Pfam" id="PF01230">
    <property type="entry name" value="HIT"/>
    <property type="match status" value="1"/>
</dbReference>
<evidence type="ECO:0000259" key="2">
    <source>
        <dbReference type="PROSITE" id="PS51084"/>
    </source>
</evidence>
<gene>
    <name evidence="3" type="ORF">ABV408_03055</name>
</gene>
<dbReference type="RefSeq" id="WP_353981006.1">
    <property type="nucleotide sequence ID" value="NZ_CP159578.1"/>
</dbReference>
<dbReference type="PROSITE" id="PS51084">
    <property type="entry name" value="HIT_2"/>
    <property type="match status" value="1"/>
</dbReference>
<dbReference type="PIRSF" id="PIRSF000714">
    <property type="entry name" value="HIT"/>
    <property type="match status" value="1"/>
</dbReference>
<sequence length="141" mass="15960">MPTFTLDPRLEQDSLHVIDLTLCQLRLSRDARYPWAILIPRRSDVVELYHLDSEAQARLWHEGTRLGEAMMRHYGGDKLNVATLGNMVPQLHLHVIVRTRGDDAWPGPVWGQGESRAYTEAALESRRGELEQLAHGAGLVD</sequence>
<dbReference type="AlphaFoldDB" id="A0AB74U7Y4"/>
<accession>A0AB74U7Y4</accession>
<protein>
    <submittedName>
        <fullName evidence="3">HIT domain-containing protein</fullName>
    </submittedName>
</protein>
<dbReference type="InterPro" id="IPR026026">
    <property type="entry name" value="HIT_Hint"/>
</dbReference>
<organism evidence="3">
    <name type="scientific">Salinicola endophyticus</name>
    <dbReference type="NCBI Taxonomy" id="1949083"/>
    <lineage>
        <taxon>Bacteria</taxon>
        <taxon>Pseudomonadati</taxon>
        <taxon>Pseudomonadota</taxon>
        <taxon>Gammaproteobacteria</taxon>
        <taxon>Oceanospirillales</taxon>
        <taxon>Halomonadaceae</taxon>
        <taxon>Salinicola</taxon>
    </lineage>
</organism>
<dbReference type="GO" id="GO:0003824">
    <property type="term" value="F:catalytic activity"/>
    <property type="evidence" value="ECO:0007669"/>
    <property type="project" value="InterPro"/>
</dbReference>